<sequence length="679" mass="72649">MVNMAAMMNAAPAANSRAAQAMQLRMMATDANGKQHALRQVADMIHDSARQQTAQRFSDAMIRGPATVAQGVADEQALQPASASPSQPAHDRIATTGKSGLPDQLKSGIEGLSGISMEGVKVHYNCARPAQLHAQAYAQGKDIHLGPGQEQHLPHEAWHVVQQAQGRVRATMQMKDGVAVNDDIALEQEADRMGAKAATFGSSAPATSDQHSGAPGAAAARVQPVQQKRFQEQSAVVQRMVGFEFETGWFVDFQAPGDNGEIVAPAPFAKKDVVRHANNDGFRMEADEAEQGLSELEFVIRPPVAESQAGRQALVHVMTAMGAITTALLERAGGGRFSLDQITHDAADTSTLVTPRDAAMQAGPQATTALMLEQIPRMINRDVAAAPLNAAPNAHAAADGGAAAFRGLATLIGQYIDNGVTPGGAITYPKMIAEPLLARTSFVGLFNLLDNQRRALYIADPGQWVTDIFQVAGLPIELADRDLLDRGVVAEHDTDAHRQLRTDILVLELNPPAELAQFDARIKTVTDAMPAAPSGRLAAALARLRKQRTLKDLAQTQMDLLREKAVVQAPYDAQREGLLAQKSALETRAGFTVRQWLAGILQQVDSVAGLADAESMGEFGARTEDAGPAQDVPSGIFEWRGDQRRKIPPAQWMQYALDFMDRILAMHGHGHAPEPPGPG</sequence>
<evidence type="ECO:0000259" key="2">
    <source>
        <dbReference type="Pfam" id="PF13699"/>
    </source>
</evidence>
<organism evidence="3 4">
    <name type="scientific">Massilia frigida</name>
    <dbReference type="NCBI Taxonomy" id="2609281"/>
    <lineage>
        <taxon>Bacteria</taxon>
        <taxon>Pseudomonadati</taxon>
        <taxon>Pseudomonadota</taxon>
        <taxon>Betaproteobacteria</taxon>
        <taxon>Burkholderiales</taxon>
        <taxon>Oxalobacteraceae</taxon>
        <taxon>Telluria group</taxon>
        <taxon>Massilia</taxon>
    </lineage>
</organism>
<feature type="compositionally biased region" description="Polar residues" evidence="1">
    <location>
        <begin position="200"/>
        <end position="211"/>
    </location>
</feature>
<keyword evidence="4" id="KW-1185">Reference proteome</keyword>
<feature type="region of interest" description="Disordered" evidence="1">
    <location>
        <begin position="198"/>
        <end position="224"/>
    </location>
</feature>
<feature type="domain" description="eCIS core" evidence="2">
    <location>
        <begin position="101"/>
        <end position="166"/>
    </location>
</feature>
<dbReference type="InterPro" id="IPR025295">
    <property type="entry name" value="eCIS_core_dom"/>
</dbReference>
<name>A0ABX0NEU1_9BURK</name>
<dbReference type="Proteomes" id="UP000621455">
    <property type="component" value="Unassembled WGS sequence"/>
</dbReference>
<reference evidence="3 4" key="1">
    <citation type="submission" date="2019-10" db="EMBL/GenBank/DDBJ databases">
        <title>Taxonomy of Antarctic Massilia spp.: description of Massilia rubra sp. nov., Massilia aquatica sp. nov., Massilia mucilaginosa sp. nov., Massilia frigida sp. nov. isolated from streams, lakes and regoliths.</title>
        <authorList>
            <person name="Holochova P."/>
            <person name="Sedlacek I."/>
            <person name="Kralova S."/>
            <person name="Maslanova I."/>
            <person name="Busse H.-J."/>
            <person name="Stankova E."/>
            <person name="Vrbovska V."/>
            <person name="Kovarovic V."/>
            <person name="Bartak M."/>
            <person name="Svec P."/>
            <person name="Pantucek R."/>
        </authorList>
    </citation>
    <scope>NUCLEOTIDE SEQUENCE [LARGE SCALE GENOMIC DNA]</scope>
    <source>
        <strain evidence="3 4">CCM 8695</strain>
    </source>
</reference>
<dbReference type="Pfam" id="PF13699">
    <property type="entry name" value="eCIS_core"/>
    <property type="match status" value="1"/>
</dbReference>
<dbReference type="EMBL" id="WHJG01000020">
    <property type="protein sequence ID" value="NHZ81289.1"/>
    <property type="molecule type" value="Genomic_DNA"/>
</dbReference>
<evidence type="ECO:0000313" key="3">
    <source>
        <dbReference type="EMBL" id="NHZ81289.1"/>
    </source>
</evidence>
<proteinExistence type="predicted"/>
<feature type="region of interest" description="Disordered" evidence="1">
    <location>
        <begin position="75"/>
        <end position="104"/>
    </location>
</feature>
<evidence type="ECO:0000313" key="4">
    <source>
        <dbReference type="Proteomes" id="UP000621455"/>
    </source>
</evidence>
<protein>
    <submittedName>
        <fullName evidence="3">DUF4157 domain-containing protein</fullName>
    </submittedName>
</protein>
<gene>
    <name evidence="3" type="ORF">F2P44_18700</name>
</gene>
<accession>A0ABX0NEU1</accession>
<evidence type="ECO:0000256" key="1">
    <source>
        <dbReference type="SAM" id="MobiDB-lite"/>
    </source>
</evidence>
<comment type="caution">
    <text evidence="3">The sequence shown here is derived from an EMBL/GenBank/DDBJ whole genome shotgun (WGS) entry which is preliminary data.</text>
</comment>